<dbReference type="Pfam" id="PF11139">
    <property type="entry name" value="SfLAP"/>
    <property type="match status" value="1"/>
</dbReference>
<evidence type="ECO:0000313" key="2">
    <source>
        <dbReference type="EMBL" id="SNS63272.1"/>
    </source>
</evidence>
<feature type="transmembrane region" description="Helical" evidence="1">
    <location>
        <begin position="6"/>
        <end position="29"/>
    </location>
</feature>
<protein>
    <submittedName>
        <fullName evidence="2">Sap, sulfolipid-1-addressing protein</fullName>
    </submittedName>
</protein>
<feature type="transmembrane region" description="Helical" evidence="1">
    <location>
        <begin position="147"/>
        <end position="170"/>
    </location>
</feature>
<sequence length="216" mass="22929">MTAHALTFTLVGLVVMVWPWSLVPAFLLAATERGRLVLAAYIAGYVTALAVVMILAATLLPPGPRAKSTGHAMAWIELVVGILLALFVVVLWIRQRRHEPTTPKWLQGLDRVGVVAAFLLGLWVPNYALVTVAVAELTLLELHGPEAVGAAVVWVVVATLGIAAPLVVLARSGAKAEALQRSWREWLVSHSASIIYIVLGVVSVVLIVKGGMAVSG</sequence>
<gene>
    <name evidence="2" type="ORF">SAMN05421642_10429</name>
</gene>
<feature type="transmembrane region" description="Helical" evidence="1">
    <location>
        <begin position="72"/>
        <end position="93"/>
    </location>
</feature>
<proteinExistence type="predicted"/>
<organism evidence="2 3">
    <name type="scientific">Rhodococcoides kyotonense</name>
    <dbReference type="NCBI Taxonomy" id="398843"/>
    <lineage>
        <taxon>Bacteria</taxon>
        <taxon>Bacillati</taxon>
        <taxon>Actinomycetota</taxon>
        <taxon>Actinomycetes</taxon>
        <taxon>Mycobacteriales</taxon>
        <taxon>Nocardiaceae</taxon>
        <taxon>Rhodococcoides</taxon>
    </lineage>
</organism>
<evidence type="ECO:0000313" key="3">
    <source>
        <dbReference type="Proteomes" id="UP000198327"/>
    </source>
</evidence>
<feature type="transmembrane region" description="Helical" evidence="1">
    <location>
        <begin position="114"/>
        <end position="135"/>
    </location>
</feature>
<dbReference type="STRING" id="398843.A3K89_17035"/>
<name>A0A239G3T3_9NOCA</name>
<reference evidence="3" key="1">
    <citation type="submission" date="2017-06" db="EMBL/GenBank/DDBJ databases">
        <authorList>
            <person name="Varghese N."/>
            <person name="Submissions S."/>
        </authorList>
    </citation>
    <scope>NUCLEOTIDE SEQUENCE [LARGE SCALE GENOMIC DNA]</scope>
    <source>
        <strain evidence="3">JCM 23211</strain>
    </source>
</reference>
<dbReference type="Proteomes" id="UP000198327">
    <property type="component" value="Unassembled WGS sequence"/>
</dbReference>
<feature type="transmembrane region" description="Helical" evidence="1">
    <location>
        <begin position="36"/>
        <end position="60"/>
    </location>
</feature>
<dbReference type="AlphaFoldDB" id="A0A239G3T3"/>
<dbReference type="InterPro" id="IPR021315">
    <property type="entry name" value="Gap/Sap"/>
</dbReference>
<keyword evidence="1" id="KW-0812">Transmembrane</keyword>
<accession>A0A239G3T3</accession>
<keyword evidence="3" id="KW-1185">Reference proteome</keyword>
<evidence type="ECO:0000256" key="1">
    <source>
        <dbReference type="SAM" id="Phobius"/>
    </source>
</evidence>
<dbReference type="OrthoDB" id="4462109at2"/>
<dbReference type="RefSeq" id="WP_089244834.1">
    <property type="nucleotide sequence ID" value="NZ_FZOW01000004.1"/>
</dbReference>
<keyword evidence="1" id="KW-0472">Membrane</keyword>
<feature type="transmembrane region" description="Helical" evidence="1">
    <location>
        <begin position="191"/>
        <end position="214"/>
    </location>
</feature>
<keyword evidence="1" id="KW-1133">Transmembrane helix</keyword>
<dbReference type="EMBL" id="FZOW01000004">
    <property type="protein sequence ID" value="SNS63272.1"/>
    <property type="molecule type" value="Genomic_DNA"/>
</dbReference>